<dbReference type="InterPro" id="IPR001647">
    <property type="entry name" value="HTH_TetR"/>
</dbReference>
<evidence type="ECO:0000313" key="6">
    <source>
        <dbReference type="EMBL" id="QTD49372.1"/>
    </source>
</evidence>
<evidence type="ECO:0000259" key="5">
    <source>
        <dbReference type="PROSITE" id="PS50977"/>
    </source>
</evidence>
<reference evidence="6" key="1">
    <citation type="submission" date="2021-03" db="EMBL/GenBank/DDBJ databases">
        <title>Acanthopleuribacteraceae sp. M133.</title>
        <authorList>
            <person name="Wang G."/>
        </authorList>
    </citation>
    <scope>NUCLEOTIDE SEQUENCE</scope>
    <source>
        <strain evidence="6">M133</strain>
    </source>
</reference>
<dbReference type="Proteomes" id="UP000663929">
    <property type="component" value="Chromosome"/>
</dbReference>
<evidence type="ECO:0000256" key="1">
    <source>
        <dbReference type="ARBA" id="ARBA00023015"/>
    </source>
</evidence>
<dbReference type="EMBL" id="CP071793">
    <property type="protein sequence ID" value="QTD49372.1"/>
    <property type="molecule type" value="Genomic_DNA"/>
</dbReference>
<keyword evidence="3" id="KW-0804">Transcription</keyword>
<dbReference type="KEGG" id="scor:J3U87_27625"/>
<keyword evidence="2 4" id="KW-0238">DNA-binding</keyword>
<keyword evidence="7" id="KW-1185">Reference proteome</keyword>
<evidence type="ECO:0000256" key="4">
    <source>
        <dbReference type="PROSITE-ProRule" id="PRU00335"/>
    </source>
</evidence>
<dbReference type="PROSITE" id="PS50977">
    <property type="entry name" value="HTH_TETR_2"/>
    <property type="match status" value="1"/>
</dbReference>
<feature type="DNA-binding region" description="H-T-H motif" evidence="4">
    <location>
        <begin position="31"/>
        <end position="50"/>
    </location>
</feature>
<protein>
    <submittedName>
        <fullName evidence="6">TetR/AcrR family transcriptional regulator</fullName>
    </submittedName>
</protein>
<dbReference type="Gene3D" id="1.10.357.10">
    <property type="entry name" value="Tetracycline Repressor, domain 2"/>
    <property type="match status" value="1"/>
</dbReference>
<evidence type="ECO:0000256" key="3">
    <source>
        <dbReference type="ARBA" id="ARBA00023163"/>
    </source>
</evidence>
<evidence type="ECO:0000313" key="7">
    <source>
        <dbReference type="Proteomes" id="UP000663929"/>
    </source>
</evidence>
<gene>
    <name evidence="6" type="ORF">J3U87_27625</name>
</gene>
<dbReference type="SUPFAM" id="SSF46689">
    <property type="entry name" value="Homeodomain-like"/>
    <property type="match status" value="1"/>
</dbReference>
<proteinExistence type="predicted"/>
<feature type="domain" description="HTH tetR-type" evidence="5">
    <location>
        <begin position="8"/>
        <end position="68"/>
    </location>
</feature>
<dbReference type="RefSeq" id="WP_237379007.1">
    <property type="nucleotide sequence ID" value="NZ_CP071793.1"/>
</dbReference>
<dbReference type="GO" id="GO:0003677">
    <property type="term" value="F:DNA binding"/>
    <property type="evidence" value="ECO:0007669"/>
    <property type="project" value="UniProtKB-UniRule"/>
</dbReference>
<accession>A0A8A4TJP7</accession>
<evidence type="ECO:0000256" key="2">
    <source>
        <dbReference type="ARBA" id="ARBA00023125"/>
    </source>
</evidence>
<keyword evidence="1" id="KW-0805">Transcription regulation</keyword>
<dbReference type="InterPro" id="IPR009057">
    <property type="entry name" value="Homeodomain-like_sf"/>
</dbReference>
<name>A0A8A4TJP7_SULCO</name>
<sequence>MGRKSLAVERRTQILDAFQRCILKHGLEKSSLERIAAEAGVKHTIIRHYIGNRDQLLNALIDRFTEHYLAHFQEALSRATETAAVEALLQFLFLPAEEDQTREEEAIFSELLALAERDARVMDEVKRIYKAVEKSFREVLDRYFPEFSGPQNKMAAHAILCLSEANATRRWLGFPVSRSKDAYRVAKMILDGIAEQAKRH</sequence>
<organism evidence="6 7">
    <name type="scientific">Sulfidibacter corallicola</name>
    <dbReference type="NCBI Taxonomy" id="2818388"/>
    <lineage>
        <taxon>Bacteria</taxon>
        <taxon>Pseudomonadati</taxon>
        <taxon>Acidobacteriota</taxon>
        <taxon>Holophagae</taxon>
        <taxon>Acanthopleuribacterales</taxon>
        <taxon>Acanthopleuribacteraceae</taxon>
        <taxon>Sulfidibacter</taxon>
    </lineage>
</organism>
<dbReference type="PANTHER" id="PTHR47506:SF6">
    <property type="entry name" value="HTH-TYPE TRANSCRIPTIONAL REPRESSOR NEMR"/>
    <property type="match status" value="1"/>
</dbReference>
<dbReference type="Pfam" id="PF00440">
    <property type="entry name" value="TetR_N"/>
    <property type="match status" value="1"/>
</dbReference>
<dbReference type="PANTHER" id="PTHR47506">
    <property type="entry name" value="TRANSCRIPTIONAL REGULATORY PROTEIN"/>
    <property type="match status" value="1"/>
</dbReference>
<dbReference type="AlphaFoldDB" id="A0A8A4TJP7"/>